<accession>A0A5S4YEZ6</accession>
<evidence type="ECO:0000313" key="2">
    <source>
        <dbReference type="Proteomes" id="UP000324797"/>
    </source>
</evidence>
<dbReference type="Pfam" id="PF10649">
    <property type="entry name" value="DUF2478"/>
    <property type="match status" value="1"/>
</dbReference>
<dbReference type="Proteomes" id="UP000324797">
    <property type="component" value="Unassembled WGS sequence"/>
</dbReference>
<dbReference type="AlphaFoldDB" id="A0A5S4YEZ6"/>
<organism evidence="1 2">
    <name type="scientific">Bradyrhizobium hipponense</name>
    <dbReference type="NCBI Taxonomy" id="2605638"/>
    <lineage>
        <taxon>Bacteria</taxon>
        <taxon>Pseudomonadati</taxon>
        <taxon>Pseudomonadota</taxon>
        <taxon>Alphaproteobacteria</taxon>
        <taxon>Hyphomicrobiales</taxon>
        <taxon>Nitrobacteraceae</taxon>
        <taxon>Bradyrhizobium</taxon>
    </lineage>
</organism>
<dbReference type="InterPro" id="IPR018912">
    <property type="entry name" value="DUF2478"/>
</dbReference>
<evidence type="ECO:0000313" key="1">
    <source>
        <dbReference type="EMBL" id="TYO62981.1"/>
    </source>
</evidence>
<proteinExistence type="predicted"/>
<name>A0A5S4YEZ6_9BRAD</name>
<gene>
    <name evidence="1" type="ORF">FXV83_29930</name>
</gene>
<reference evidence="1 2" key="1">
    <citation type="submission" date="2019-08" db="EMBL/GenBank/DDBJ databases">
        <title>Bradyrhizobium hipponensis sp. nov., a rhizobium isolated from a Lupinus angustifolius root nodule in Tunisia.</title>
        <authorList>
            <person name="Off K."/>
            <person name="Rejili M."/>
            <person name="Mars M."/>
            <person name="Brachmann A."/>
            <person name="Marin M."/>
        </authorList>
    </citation>
    <scope>NUCLEOTIDE SEQUENCE [LARGE SCALE GENOMIC DNA]</scope>
    <source>
        <strain evidence="2">aSej3</strain>
    </source>
</reference>
<keyword evidence="2" id="KW-1185">Reference proteome</keyword>
<comment type="caution">
    <text evidence="1">The sequence shown here is derived from an EMBL/GenBank/DDBJ whole genome shotgun (WGS) entry which is preliminary data.</text>
</comment>
<sequence>MPASPSISSFEARSSRVSLLTALVYPQNNYPASAFEALVASCRGRGLALAGVLQHVVDAAPERRCDVVLEDLTSGYRTPIFEDRGAGASGCRLDEAALAHVAAQIERSLDCSPDVLVLNKFGKAECDGDGLIELIANAMDRNIAVVIGVPQSNLPAWRSFAGELGAELSADSREIERWSEDLRQARRTTSR</sequence>
<protein>
    <submittedName>
        <fullName evidence="1">DUF2478 domain-containing protein</fullName>
    </submittedName>
</protein>
<dbReference type="EMBL" id="VSTH01000112">
    <property type="protein sequence ID" value="TYO62981.1"/>
    <property type="molecule type" value="Genomic_DNA"/>
</dbReference>